<keyword evidence="5" id="KW-1185">Reference proteome</keyword>
<evidence type="ECO:0000313" key="5">
    <source>
        <dbReference type="Proteomes" id="UP001277561"/>
    </source>
</evidence>
<evidence type="ECO:0000313" key="2">
    <source>
        <dbReference type="EMBL" id="MDX8332496.1"/>
    </source>
</evidence>
<dbReference type="EMBL" id="JAVRAD010000018">
    <property type="protein sequence ID" value="MDX8332496.1"/>
    <property type="molecule type" value="Genomic_DNA"/>
</dbReference>
<reference evidence="2 5" key="2">
    <citation type="journal article" date="2023" name="Phytobiomes J">
        <title>Deciphering the key players within the bacterial microbiota associated with aerial crown gall tumors on rhododendron: Insights into the gallobiome.</title>
        <authorList>
            <person name="Kuzmanovic N."/>
            <person name="Nesme J."/>
            <person name="Wolf J."/>
            <person name="Neumann-Schaal M."/>
            <person name="Petersen J."/>
            <person name="Fernandez-Gnecco G."/>
            <person name="Sproeer C."/>
            <person name="Bunk B."/>
            <person name="Overmann J."/>
            <person name="Sorensen S.J."/>
            <person name="Idczak E."/>
            <person name="Smalla K."/>
        </authorList>
    </citation>
    <scope>NUCLEOTIDE SEQUENCE [LARGE SCALE GENOMIC DNA]</scope>
    <source>
        <strain evidence="2">Rho-14.1</strain>
        <strain evidence="5">rho-14.1</strain>
    </source>
</reference>
<evidence type="ECO:0000313" key="3">
    <source>
        <dbReference type="EMBL" id="POO48925.1"/>
    </source>
</evidence>
<dbReference type="AlphaFoldDB" id="A0AAE5RU86"/>
<feature type="region of interest" description="Disordered" evidence="1">
    <location>
        <begin position="41"/>
        <end position="65"/>
    </location>
</feature>
<dbReference type="Proteomes" id="UP000237447">
    <property type="component" value="Unassembled WGS sequence"/>
</dbReference>
<accession>A0AAE5RU86</accession>
<protein>
    <submittedName>
        <fullName evidence="3">Uncharacterized protein</fullName>
    </submittedName>
</protein>
<gene>
    <name evidence="3" type="ORF">CPJ18_23435</name>
    <name evidence="2" type="ORF">RMS29_25120</name>
</gene>
<evidence type="ECO:0000313" key="4">
    <source>
        <dbReference type="Proteomes" id="UP000237447"/>
    </source>
</evidence>
<dbReference type="EMBL" id="NXEJ01000012">
    <property type="protein sequence ID" value="POO48925.1"/>
    <property type="molecule type" value="Genomic_DNA"/>
</dbReference>
<reference evidence="3 4" key="1">
    <citation type="journal article" date="2018" name="Syst. Appl. Microbiol.">
        <title>Agrobacterium rosae sp. nov., isolated from galls on different agricultural crops.</title>
        <authorList>
            <person name="Kuzmanovic N."/>
            <person name="Pulawska J."/>
            <person name="Smalla K."/>
            <person name="Nesme X."/>
        </authorList>
    </citation>
    <scope>NUCLEOTIDE SEQUENCE [LARGE SCALE GENOMIC DNA]</scope>
    <source>
        <strain evidence="3 4">NCPPB 1650</strain>
    </source>
</reference>
<dbReference type="Proteomes" id="UP001277561">
    <property type="component" value="Unassembled WGS sequence"/>
</dbReference>
<dbReference type="GeneID" id="86882257"/>
<evidence type="ECO:0000256" key="1">
    <source>
        <dbReference type="SAM" id="MobiDB-lite"/>
    </source>
</evidence>
<dbReference type="RefSeq" id="WP_103660219.1">
    <property type="nucleotide sequence ID" value="NZ_CP192766.1"/>
</dbReference>
<comment type="caution">
    <text evidence="3">The sequence shown here is derived from an EMBL/GenBank/DDBJ whole genome shotgun (WGS) entry which is preliminary data.</text>
</comment>
<name>A0AAE5RU86_9HYPH</name>
<feature type="compositionally biased region" description="Basic and acidic residues" evidence="1">
    <location>
        <begin position="41"/>
        <end position="51"/>
    </location>
</feature>
<organism evidence="3 4">
    <name type="scientific">Agrobacterium rosae</name>
    <dbReference type="NCBI Taxonomy" id="1972867"/>
    <lineage>
        <taxon>Bacteria</taxon>
        <taxon>Pseudomonadati</taxon>
        <taxon>Pseudomonadota</taxon>
        <taxon>Alphaproteobacteria</taxon>
        <taxon>Hyphomicrobiales</taxon>
        <taxon>Rhizobiaceae</taxon>
        <taxon>Rhizobium/Agrobacterium group</taxon>
        <taxon>Agrobacterium</taxon>
    </lineage>
</organism>
<sequence>MSQTELTLQEVLNDPLILQVMQADGISTCQLLSLLGEARDRHGNTNNRDIRGSPMTASATKTGLAPKKVKTTLQHNIM</sequence>
<proteinExistence type="predicted"/>